<comment type="subcellular location">
    <subcellularLocation>
        <location evidence="1">Nucleus</location>
    </subcellularLocation>
</comment>
<dbReference type="GO" id="GO:0030170">
    <property type="term" value="F:pyridoxal phosphate binding"/>
    <property type="evidence" value="ECO:0007669"/>
    <property type="project" value="InterPro"/>
</dbReference>
<evidence type="ECO:0000259" key="7">
    <source>
        <dbReference type="Pfam" id="PF00155"/>
    </source>
</evidence>
<evidence type="ECO:0000259" key="9">
    <source>
        <dbReference type="Pfam" id="PF08170"/>
    </source>
</evidence>
<evidence type="ECO:0000256" key="6">
    <source>
        <dbReference type="SAM" id="MobiDB-lite"/>
    </source>
</evidence>
<dbReference type="InterPro" id="IPR012471">
    <property type="entry name" value="DUF1690"/>
</dbReference>
<proteinExistence type="inferred from homology"/>
<evidence type="ECO:0008006" key="13">
    <source>
        <dbReference type="Google" id="ProtNLM"/>
    </source>
</evidence>
<organism evidence="11 12">
    <name type="scientific">Talaromyces pinophilus</name>
    <name type="common">Penicillium pinophilum</name>
    <dbReference type="NCBI Taxonomy" id="128442"/>
    <lineage>
        <taxon>Eukaryota</taxon>
        <taxon>Fungi</taxon>
        <taxon>Dikarya</taxon>
        <taxon>Ascomycota</taxon>
        <taxon>Pezizomycotina</taxon>
        <taxon>Eurotiomycetes</taxon>
        <taxon>Eurotiomycetidae</taxon>
        <taxon>Eurotiales</taxon>
        <taxon>Trichocomaceae</taxon>
        <taxon>Talaromyces</taxon>
        <taxon>Talaromyces sect. Talaromyces</taxon>
    </lineage>
</organism>
<dbReference type="PROSITE" id="PS00105">
    <property type="entry name" value="AA_TRANSFER_CLASS_1"/>
    <property type="match status" value="1"/>
</dbReference>
<dbReference type="Pfam" id="PF06978">
    <property type="entry name" value="POP1_N"/>
    <property type="match status" value="1"/>
</dbReference>
<comment type="caution">
    <text evidence="11">The sequence shown here is derived from an EMBL/GenBank/DDBJ whole genome shotgun (WGS) entry which is preliminary data.</text>
</comment>
<evidence type="ECO:0000256" key="4">
    <source>
        <dbReference type="ARBA" id="ARBA00022898"/>
    </source>
</evidence>
<feature type="domain" description="POPLD" evidence="9">
    <location>
        <begin position="929"/>
        <end position="1034"/>
    </location>
</feature>
<comment type="similarity">
    <text evidence="2">Belongs to the class-I pyridoxal-phosphate-dependent aminotransferase family.</text>
</comment>
<dbReference type="PANTHER" id="PTHR22731:SF3">
    <property type="entry name" value="RIBONUCLEASES P_MRP PROTEIN SUBUNIT POP1"/>
    <property type="match status" value="1"/>
</dbReference>
<keyword evidence="5" id="KW-0539">Nucleus</keyword>
<sequence length="1532" mass="170865">MLSNRGIKSAASQDIPWHFAPGGGNRYNPVLNPNGVISFATAENNLMHKELHEYVDKNAVIPELAYAYRFSTMGGALFPMAMSQHLNEYFKPFRPVEADQIITASGLTAIHELVGYSLADPGDAILVSRPVYGRFELDFGNTNGIKIVYADIHDTDPFSVDAVAKYQEAWDKSVQDGVTIRAVLIVNPHNPLGRCYSADALRALMSFCQESKIHLISDEVYGLSVYDKDYKHGYGFTSVLSVDTRGLIDEDRIHVFYGLSKDFAAAGLRLGCLVTRSKLLRKAVACNMRFHNPSGVSVAIATGMLEDRTFVSWNAGFFLLIDLSPWLEKRSNSTRRDREFILAQQMLDAGVGLHPGEEHAEKEGQFRLVFSQEREILAEGLRRMIRALRNIEHGLKMNARKRAKNHDARALAVQSADAALSATGELDVAAYVGAREYEIRALEAGIDKSKGALASRAFQKVPRSLRRRTASHNVKRVPKRLRARAKREMIEDNTPTVTARRRKPSRILRIRLETARRLQSLNKKTKEKRAALKAKRDEEAQEQASAEGSHTHTIAPRVPKIKRNKLSQPPPPVSKYRKRQRSKTWLPTHMFHAKRAHMTPPGEPLWRFAVPLTPTEKCYRPTHRAAGSRGAIAWDMSYMSTIQVEGSLAALEAVLKSLRVEGEDCWGPKGRKWRQGTRVLQKWVYEADEGGKPIAPVTLIWCATTPKVEEDQEMSNAEDTAASKKQQVRDKLFIRVHPSAFLQLWNVLLQVCKQQNPPVTVQDLRFDIGSVEITGPGSTEALLATMRPFKSNEDTGDSLATTWKSLLGVTNPSSLPNGALLSFSISDPRLHYPVKTLKPSTSESDLNNLATILSSWPPDRCRNSPALFDRSARLTASRRLPSQKAINRRRTLAGPGVPLKPQSTDPQIPVMVYASRPESCSKDMNNHGTWTVLLPWRCVTPLWYVLMYYPLSSGDNPRFGGVKEQRQLAFEYGQPWFPGDYPGTRAGWEWNAREDEERKKEWERRPKGKRVEYDSLDLGNGQKGEVGRGWACDWERIVQKMQSDAMDETQDTESSGLKETTDTKPDTLPPLGIEHLKLDARTASQLNTNARAWKFPDGKPYLATVRVTLLGRGTPTPCARLYRLPLKNELRKQWLSTKPSLSKSCSSTKLAPVRPSSQSKSEKPDNVDPVTKRNEDRQKLAASLLDPSTYEPGLEIPLPPEADLIGFISSGNYNLTEGKGTGIGSVVVSKVVESCPPTKDQSTKKGSSERRSRMTPNSKKLVTIVTATNINCSPVRSPTRLRPTGDFSVAVDNNRVIFGRNCRRQEEAIIMGAGGSKPEASAGSKHIFASETPVQFSANLVEALQSSKETDSSRAKSLELHIQARVAEELERLRQREKQTLEEIEKRVAAELPDRKVSGLTAPSLSTSYAAPAGSLDLDAPRIPFAGREFDAPLFPIDPATVTPPQAPSQQTPAVVDPSREAVLKDIERLRTKLESRKKLSALDENVERAKTEVVNCLRINDRRPLDCWKEVEAFKQEVAKLERAFVDKVVG</sequence>
<feature type="region of interest" description="Disordered" evidence="6">
    <location>
        <begin position="1137"/>
        <end position="1175"/>
    </location>
</feature>
<dbReference type="InterPro" id="IPR015422">
    <property type="entry name" value="PyrdxlP-dep_Trfase_small"/>
</dbReference>
<dbReference type="GO" id="GO:0000172">
    <property type="term" value="C:ribonuclease MRP complex"/>
    <property type="evidence" value="ECO:0007669"/>
    <property type="project" value="InterPro"/>
</dbReference>
<dbReference type="GO" id="GO:0003824">
    <property type="term" value="F:catalytic activity"/>
    <property type="evidence" value="ECO:0007669"/>
    <property type="project" value="InterPro"/>
</dbReference>
<feature type="domain" description="Aminotransferase class I/classII large" evidence="7">
    <location>
        <begin position="85"/>
        <end position="311"/>
    </location>
</feature>
<evidence type="ECO:0000313" key="12">
    <source>
        <dbReference type="Proteomes" id="UP000053095"/>
    </source>
</evidence>
<dbReference type="InterPro" id="IPR012590">
    <property type="entry name" value="POPLD_dom"/>
</dbReference>
<dbReference type="Proteomes" id="UP000053095">
    <property type="component" value="Unassembled WGS sequence"/>
</dbReference>
<dbReference type="SUPFAM" id="SSF53383">
    <property type="entry name" value="PLP-dependent transferases"/>
    <property type="match status" value="1"/>
</dbReference>
<evidence type="ECO:0000259" key="8">
    <source>
        <dbReference type="Pfam" id="PF06978"/>
    </source>
</evidence>
<dbReference type="PRINTS" id="PR00753">
    <property type="entry name" value="ACCSYNTHASE"/>
</dbReference>
<gene>
    <name evidence="11" type="ORF">TCE0_034r11600</name>
</gene>
<dbReference type="Gene3D" id="3.90.1150.10">
    <property type="entry name" value="Aspartate Aminotransferase, domain 1"/>
    <property type="match status" value="1"/>
</dbReference>
<dbReference type="InterPro" id="IPR055079">
    <property type="entry name" value="POP1_C"/>
</dbReference>
<keyword evidence="4" id="KW-0663">Pyridoxal phosphate</keyword>
<dbReference type="InterPro" id="IPR039182">
    <property type="entry name" value="Pop1"/>
</dbReference>
<reference evidence="12" key="1">
    <citation type="journal article" date="2015" name="Genome Announc.">
        <title>Draft genome sequence of Talaromyces cellulolyticus strain Y-94, a source of lignocellulosic biomass-degrading enzymes.</title>
        <authorList>
            <person name="Fujii T."/>
            <person name="Koike H."/>
            <person name="Sawayama S."/>
            <person name="Yano S."/>
            <person name="Inoue H."/>
        </authorList>
    </citation>
    <scope>NUCLEOTIDE SEQUENCE [LARGE SCALE GENOMIC DNA]</scope>
    <source>
        <strain evidence="12">Y-94</strain>
    </source>
</reference>
<accession>A0A6V8HE80</accession>
<evidence type="ECO:0000259" key="10">
    <source>
        <dbReference type="Pfam" id="PF22770"/>
    </source>
</evidence>
<dbReference type="Pfam" id="PF00155">
    <property type="entry name" value="Aminotran_1_2"/>
    <property type="match status" value="1"/>
</dbReference>
<dbReference type="InterPro" id="IPR004839">
    <property type="entry name" value="Aminotransferase_I/II_large"/>
</dbReference>
<dbReference type="InterPro" id="IPR015424">
    <property type="entry name" value="PyrdxlP-dep_Trfase"/>
</dbReference>
<evidence type="ECO:0000256" key="1">
    <source>
        <dbReference type="ARBA" id="ARBA00004123"/>
    </source>
</evidence>
<feature type="region of interest" description="Disordered" evidence="6">
    <location>
        <begin position="1235"/>
        <end position="1256"/>
    </location>
</feature>
<keyword evidence="3" id="KW-0819">tRNA processing</keyword>
<dbReference type="PANTHER" id="PTHR22731">
    <property type="entry name" value="RIBONUCLEASES P/MRP PROTEIN SUBUNIT POP1"/>
    <property type="match status" value="1"/>
</dbReference>
<dbReference type="EMBL" id="DF933830">
    <property type="protein sequence ID" value="GAM39780.1"/>
    <property type="molecule type" value="Genomic_DNA"/>
</dbReference>
<dbReference type="Pfam" id="PF07956">
    <property type="entry name" value="DUF1690"/>
    <property type="match status" value="2"/>
</dbReference>
<feature type="compositionally biased region" description="Basic and acidic residues" evidence="6">
    <location>
        <begin position="1241"/>
        <end position="1252"/>
    </location>
</feature>
<dbReference type="GO" id="GO:0005655">
    <property type="term" value="C:nucleolar ribonuclease P complex"/>
    <property type="evidence" value="ECO:0007669"/>
    <property type="project" value="InterPro"/>
</dbReference>
<evidence type="ECO:0000256" key="2">
    <source>
        <dbReference type="ARBA" id="ARBA00007441"/>
    </source>
</evidence>
<dbReference type="InterPro" id="IPR015421">
    <property type="entry name" value="PyrdxlP-dep_Trfase_major"/>
</dbReference>
<evidence type="ECO:0000256" key="5">
    <source>
        <dbReference type="ARBA" id="ARBA00023242"/>
    </source>
</evidence>
<feature type="compositionally biased region" description="Low complexity" evidence="6">
    <location>
        <begin position="1137"/>
        <end position="1150"/>
    </location>
</feature>
<dbReference type="Pfam" id="PF22770">
    <property type="entry name" value="POP1_C"/>
    <property type="match status" value="1"/>
</dbReference>
<feature type="region of interest" description="Disordered" evidence="6">
    <location>
        <begin position="519"/>
        <end position="582"/>
    </location>
</feature>
<feature type="region of interest" description="Disordered" evidence="6">
    <location>
        <begin position="1042"/>
        <end position="1070"/>
    </location>
</feature>
<evidence type="ECO:0000256" key="3">
    <source>
        <dbReference type="ARBA" id="ARBA00022694"/>
    </source>
</evidence>
<feature type="domain" description="Pop1 N-terminal" evidence="8">
    <location>
        <begin position="431"/>
        <end position="646"/>
    </location>
</feature>
<dbReference type="GO" id="GO:0001682">
    <property type="term" value="P:tRNA 5'-leader removal"/>
    <property type="evidence" value="ECO:0007669"/>
    <property type="project" value="InterPro"/>
</dbReference>
<protein>
    <recommendedName>
        <fullName evidence="13">Aminotransferase class I/classII domain-containing protein</fullName>
    </recommendedName>
</protein>
<feature type="domain" description="POP1 C-terminal" evidence="10">
    <location>
        <begin position="1102"/>
        <end position="1233"/>
    </location>
</feature>
<dbReference type="Pfam" id="PF08170">
    <property type="entry name" value="POPLD"/>
    <property type="match status" value="1"/>
</dbReference>
<evidence type="ECO:0000313" key="11">
    <source>
        <dbReference type="EMBL" id="GAM39780.1"/>
    </source>
</evidence>
<dbReference type="Gene3D" id="3.40.640.10">
    <property type="entry name" value="Type I PLP-dependent aspartate aminotransferase-like (Major domain)"/>
    <property type="match status" value="1"/>
</dbReference>
<name>A0A6V8HE80_TALPI</name>
<keyword evidence="12" id="KW-1185">Reference proteome</keyword>
<dbReference type="CDD" id="cd00609">
    <property type="entry name" value="AAT_like"/>
    <property type="match status" value="1"/>
</dbReference>
<dbReference type="InterPro" id="IPR009723">
    <property type="entry name" value="Pop1_N"/>
</dbReference>
<feature type="compositionally biased region" description="Basic and acidic residues" evidence="6">
    <location>
        <begin position="528"/>
        <end position="538"/>
    </location>
</feature>
<feature type="compositionally biased region" description="Basic and acidic residues" evidence="6">
    <location>
        <begin position="1160"/>
        <end position="1175"/>
    </location>
</feature>
<dbReference type="InterPro" id="IPR004838">
    <property type="entry name" value="NHTrfase_class1_PyrdxlP-BS"/>
</dbReference>